<dbReference type="InterPro" id="IPR036388">
    <property type="entry name" value="WH-like_DNA-bd_sf"/>
</dbReference>
<dbReference type="PANTHER" id="PTHR33204">
    <property type="entry name" value="TRANSCRIPTIONAL REGULATOR, MARR FAMILY"/>
    <property type="match status" value="1"/>
</dbReference>
<sequence length="171" mass="19202">MLPKDYADQNCSIARVLELIGERWTVLILRDAFFGVRRFADFAEHLGVPRAVLTDRLRTLVERGILRRRRYSEQPPRDEYVLTDLGVTLWPMLYAMSQWGEAHLSEGGPRRVFRHAACGTGLDPHGLCPQCGTPVAAPDVEMDNGPAAPASDNRVSRRLTVPRRLLTPLAD</sequence>
<dbReference type="Gene3D" id="1.10.10.10">
    <property type="entry name" value="Winged helix-like DNA-binding domain superfamily/Winged helix DNA-binding domain"/>
    <property type="match status" value="1"/>
</dbReference>
<evidence type="ECO:0000259" key="4">
    <source>
        <dbReference type="PROSITE" id="PS51118"/>
    </source>
</evidence>
<dbReference type="GO" id="GO:0003677">
    <property type="term" value="F:DNA binding"/>
    <property type="evidence" value="ECO:0007669"/>
    <property type="project" value="UniProtKB-KW"/>
</dbReference>
<reference evidence="5 6" key="1">
    <citation type="submission" date="2020-07" db="EMBL/GenBank/DDBJ databases">
        <title>Sequencing the genomes of 1000 actinobacteria strains.</title>
        <authorList>
            <person name="Klenk H.-P."/>
        </authorList>
    </citation>
    <scope>NUCLEOTIDE SEQUENCE [LARGE SCALE GENOMIC DNA]</scope>
    <source>
        <strain evidence="5 6">DSM 45927</strain>
    </source>
</reference>
<proteinExistence type="predicted"/>
<dbReference type="PROSITE" id="PS51118">
    <property type="entry name" value="HTH_HXLR"/>
    <property type="match status" value="1"/>
</dbReference>
<dbReference type="SUPFAM" id="SSF46785">
    <property type="entry name" value="Winged helix' DNA-binding domain"/>
    <property type="match status" value="1"/>
</dbReference>
<comment type="caution">
    <text evidence="5">The sequence shown here is derived from an EMBL/GenBank/DDBJ whole genome shotgun (WGS) entry which is preliminary data.</text>
</comment>
<keyword evidence="3" id="KW-0804">Transcription</keyword>
<keyword evidence="2 5" id="KW-0238">DNA-binding</keyword>
<evidence type="ECO:0000313" key="5">
    <source>
        <dbReference type="EMBL" id="NYI95439.1"/>
    </source>
</evidence>
<gene>
    <name evidence="5" type="ORF">HNR12_001716</name>
</gene>
<dbReference type="RefSeq" id="WP_179766955.1">
    <property type="nucleotide sequence ID" value="NZ_JACCFO010000001.1"/>
</dbReference>
<dbReference type="Proteomes" id="UP000575985">
    <property type="component" value="Unassembled WGS sequence"/>
</dbReference>
<dbReference type="Pfam" id="PF01638">
    <property type="entry name" value="HxlR"/>
    <property type="match status" value="1"/>
</dbReference>
<evidence type="ECO:0000256" key="2">
    <source>
        <dbReference type="ARBA" id="ARBA00023125"/>
    </source>
</evidence>
<feature type="domain" description="HTH hxlR-type" evidence="4">
    <location>
        <begin position="11"/>
        <end position="108"/>
    </location>
</feature>
<protein>
    <submittedName>
        <fullName evidence="5">DNA-binding HxlR family transcriptional regulator</fullName>
    </submittedName>
</protein>
<dbReference type="AlphaFoldDB" id="A0A853BJ11"/>
<organism evidence="5 6">
    <name type="scientific">Streptomonospora nanhaiensis</name>
    <dbReference type="NCBI Taxonomy" id="1323731"/>
    <lineage>
        <taxon>Bacteria</taxon>
        <taxon>Bacillati</taxon>
        <taxon>Actinomycetota</taxon>
        <taxon>Actinomycetes</taxon>
        <taxon>Streptosporangiales</taxon>
        <taxon>Nocardiopsidaceae</taxon>
        <taxon>Streptomonospora</taxon>
    </lineage>
</organism>
<dbReference type="InterPro" id="IPR036390">
    <property type="entry name" value="WH_DNA-bd_sf"/>
</dbReference>
<dbReference type="InterPro" id="IPR002577">
    <property type="entry name" value="HTH_HxlR"/>
</dbReference>
<name>A0A853BJ11_9ACTN</name>
<dbReference type="PANTHER" id="PTHR33204:SF18">
    <property type="entry name" value="TRANSCRIPTIONAL REGULATORY PROTEIN"/>
    <property type="match status" value="1"/>
</dbReference>
<keyword evidence="1" id="KW-0805">Transcription regulation</keyword>
<evidence type="ECO:0000313" key="6">
    <source>
        <dbReference type="Proteomes" id="UP000575985"/>
    </source>
</evidence>
<evidence type="ECO:0000256" key="1">
    <source>
        <dbReference type="ARBA" id="ARBA00023015"/>
    </source>
</evidence>
<evidence type="ECO:0000256" key="3">
    <source>
        <dbReference type="ARBA" id="ARBA00023163"/>
    </source>
</evidence>
<accession>A0A853BJ11</accession>
<dbReference type="EMBL" id="JACCFO010000001">
    <property type="protein sequence ID" value="NYI95439.1"/>
    <property type="molecule type" value="Genomic_DNA"/>
</dbReference>
<keyword evidence="6" id="KW-1185">Reference proteome</keyword>